<dbReference type="PANTHER" id="PTHR14580">
    <property type="entry name" value="MULTIPLE MYELOMA TUMOR-ASSOCIATED PROTEIN 2 FAMILY MEMBER"/>
    <property type="match status" value="1"/>
</dbReference>
<dbReference type="RefSeq" id="XP_031863374.1">
    <property type="nucleotide sequence ID" value="XM_032002437.1"/>
</dbReference>
<feature type="compositionally biased region" description="Basic and acidic residues" evidence="1">
    <location>
        <begin position="164"/>
        <end position="176"/>
    </location>
</feature>
<feature type="compositionally biased region" description="Basic residues" evidence="1">
    <location>
        <begin position="154"/>
        <end position="163"/>
    </location>
</feature>
<reference evidence="2" key="2">
    <citation type="submission" date="2024-01" db="EMBL/GenBank/DDBJ databases">
        <title>Comparative genomics of Cryptococcus and Kwoniella reveals pathogenesis evolution and contrasting modes of karyotype evolution via chromosome fusion or intercentromeric recombination.</title>
        <authorList>
            <person name="Coelho M.A."/>
            <person name="David-Palma M."/>
            <person name="Shea T."/>
            <person name="Bowers K."/>
            <person name="McGinley-Smith S."/>
            <person name="Mohammad A.W."/>
            <person name="Gnirke A."/>
            <person name="Yurkov A.M."/>
            <person name="Nowrousian M."/>
            <person name="Sun S."/>
            <person name="Cuomo C.A."/>
            <person name="Heitman J."/>
        </authorList>
    </citation>
    <scope>NUCLEOTIDE SEQUENCE</scope>
    <source>
        <strain evidence="2">CBS 12478</strain>
    </source>
</reference>
<proteinExistence type="predicted"/>
<organism evidence="2 3">
    <name type="scientific">Kwoniella shandongensis</name>
    <dbReference type="NCBI Taxonomy" id="1734106"/>
    <lineage>
        <taxon>Eukaryota</taxon>
        <taxon>Fungi</taxon>
        <taxon>Dikarya</taxon>
        <taxon>Basidiomycota</taxon>
        <taxon>Agaricomycotina</taxon>
        <taxon>Tremellomycetes</taxon>
        <taxon>Tremellales</taxon>
        <taxon>Cryptococcaceae</taxon>
        <taxon>Kwoniella</taxon>
    </lineage>
</organism>
<dbReference type="PANTHER" id="PTHR14580:SF0">
    <property type="entry name" value="MULTIPLE MYELOMA TUMOR-ASSOCIATED PROTEIN 2"/>
    <property type="match status" value="1"/>
</dbReference>
<dbReference type="InterPro" id="IPR039207">
    <property type="entry name" value="MMTAG2-like"/>
</dbReference>
<gene>
    <name evidence="2" type="ORF">CI109_101626</name>
</gene>
<evidence type="ECO:0000256" key="1">
    <source>
        <dbReference type="SAM" id="MobiDB-lite"/>
    </source>
</evidence>
<dbReference type="Pfam" id="PF10159">
    <property type="entry name" value="MMtag"/>
    <property type="match status" value="1"/>
</dbReference>
<accession>A0A5M6C5N4</accession>
<evidence type="ECO:0000313" key="3">
    <source>
        <dbReference type="Proteomes" id="UP000322225"/>
    </source>
</evidence>
<protein>
    <submittedName>
        <fullName evidence="2">Uncharacterized protein</fullName>
    </submittedName>
</protein>
<dbReference type="EMBL" id="CP144053">
    <property type="protein sequence ID" value="WWD17188.1"/>
    <property type="molecule type" value="Genomic_DNA"/>
</dbReference>
<evidence type="ECO:0000313" key="2">
    <source>
        <dbReference type="EMBL" id="WWD17188.1"/>
    </source>
</evidence>
<sequence length="294" mass="35569">MYDGPIRGGTRGGQGDFKWSSVADDKHRENYLGHSINAPVGRWQKNKDIHWYNRDVDENDTEKAARDRAEEIRRIKEQEEDALAAALGFAPKKRDTEGDGIGTGANDVPIKKSEKDEEIERLEKEERKREKALRKEQRALKRAEKEVKKEEKDRRRHHRSESRRHHDEESDHDRERHRSRRHRDDDDERELERDRDRDGHRSLRRRDDGDEEDRHRSNRQRDDGRHGDDRDRDRNRDRRRDDYPRRRSESRTPPIKRERSRSPRRHADNTPEHRRPNIVKDTDVKPTRDELDRR</sequence>
<feature type="region of interest" description="Disordered" evidence="1">
    <location>
        <begin position="1"/>
        <end position="20"/>
    </location>
</feature>
<dbReference type="KEGG" id="ksn:43586550"/>
<feature type="compositionally biased region" description="Basic and acidic residues" evidence="1">
    <location>
        <begin position="190"/>
        <end position="294"/>
    </location>
</feature>
<reference evidence="2" key="1">
    <citation type="submission" date="2017-08" db="EMBL/GenBank/DDBJ databases">
        <authorList>
            <person name="Cuomo C."/>
            <person name="Billmyre B."/>
            <person name="Heitman J."/>
        </authorList>
    </citation>
    <scope>NUCLEOTIDE SEQUENCE</scope>
    <source>
        <strain evidence="2">CBS 12478</strain>
    </source>
</reference>
<feature type="compositionally biased region" description="Gly residues" evidence="1">
    <location>
        <begin position="1"/>
        <end position="15"/>
    </location>
</feature>
<feature type="region of interest" description="Disordered" evidence="1">
    <location>
        <begin position="86"/>
        <end position="294"/>
    </location>
</feature>
<name>A0A5M6C5N4_9TREE</name>
<dbReference type="InterPro" id="IPR019315">
    <property type="entry name" value="MMTA2_N"/>
</dbReference>
<dbReference type="Proteomes" id="UP000322225">
    <property type="component" value="Chromosome 3"/>
</dbReference>
<dbReference type="OrthoDB" id="5390672at2759"/>
<dbReference type="GeneID" id="43586550"/>
<feature type="compositionally biased region" description="Basic and acidic residues" evidence="1">
    <location>
        <begin position="121"/>
        <end position="153"/>
    </location>
</feature>
<dbReference type="AlphaFoldDB" id="A0A5M6C5N4"/>
<keyword evidence="3" id="KW-1185">Reference proteome</keyword>